<comment type="caution">
    <text evidence="1">The sequence shown here is derived from an EMBL/GenBank/DDBJ whole genome shotgun (WGS) entry which is preliminary data.</text>
</comment>
<accession>A0A433SQ19</accession>
<proteinExistence type="predicted"/>
<protein>
    <submittedName>
        <fullName evidence="1">Uncharacterized protein</fullName>
    </submittedName>
</protein>
<gene>
    <name evidence="1" type="ORF">EGW08_020907</name>
</gene>
<dbReference type="AlphaFoldDB" id="A0A433SQ19"/>
<organism evidence="1 2">
    <name type="scientific">Elysia chlorotica</name>
    <name type="common">Eastern emerald elysia</name>
    <name type="synonym">Sea slug</name>
    <dbReference type="NCBI Taxonomy" id="188477"/>
    <lineage>
        <taxon>Eukaryota</taxon>
        <taxon>Metazoa</taxon>
        <taxon>Spiralia</taxon>
        <taxon>Lophotrochozoa</taxon>
        <taxon>Mollusca</taxon>
        <taxon>Gastropoda</taxon>
        <taxon>Heterobranchia</taxon>
        <taxon>Euthyneura</taxon>
        <taxon>Panpulmonata</taxon>
        <taxon>Sacoglossa</taxon>
        <taxon>Placobranchoidea</taxon>
        <taxon>Plakobranchidae</taxon>
        <taxon>Elysia</taxon>
    </lineage>
</organism>
<keyword evidence="2" id="KW-1185">Reference proteome</keyword>
<reference evidence="1 2" key="1">
    <citation type="submission" date="2019-01" db="EMBL/GenBank/DDBJ databases">
        <title>A draft genome assembly of the solar-powered sea slug Elysia chlorotica.</title>
        <authorList>
            <person name="Cai H."/>
            <person name="Li Q."/>
            <person name="Fang X."/>
            <person name="Li J."/>
            <person name="Curtis N.E."/>
            <person name="Altenburger A."/>
            <person name="Shibata T."/>
            <person name="Feng M."/>
            <person name="Maeda T."/>
            <person name="Schwartz J.A."/>
            <person name="Shigenobu S."/>
            <person name="Lundholm N."/>
            <person name="Nishiyama T."/>
            <person name="Yang H."/>
            <person name="Hasebe M."/>
            <person name="Li S."/>
            <person name="Pierce S.K."/>
            <person name="Wang J."/>
        </authorList>
    </citation>
    <scope>NUCLEOTIDE SEQUENCE [LARGE SCALE GENOMIC DNA]</scope>
    <source>
        <strain evidence="1">EC2010</strain>
        <tissue evidence="1">Whole organism of an adult</tissue>
    </source>
</reference>
<evidence type="ECO:0000313" key="2">
    <source>
        <dbReference type="Proteomes" id="UP000271974"/>
    </source>
</evidence>
<name>A0A433SQ19_ELYCH</name>
<evidence type="ECO:0000313" key="1">
    <source>
        <dbReference type="EMBL" id="RUS71342.1"/>
    </source>
</evidence>
<dbReference type="EMBL" id="RQTK01001230">
    <property type="protein sequence ID" value="RUS71342.1"/>
    <property type="molecule type" value="Genomic_DNA"/>
</dbReference>
<dbReference type="Proteomes" id="UP000271974">
    <property type="component" value="Unassembled WGS sequence"/>
</dbReference>
<sequence length="149" mass="16239">MITQSPCRGKVLAGASHPWRALEICDSAPDLMAVSSVRHAYSTRDLRLCLRLSGYLHPPRRALEIWVSALGLVAVSSVAGGLCCRRPGGEGGGLQNKVCPVQPGGCPFIEHFVLFLPGRFPCDKCLVFLLRCCCLWVGEDLFIYVPQVL</sequence>